<comment type="caution">
    <text evidence="1">The sequence shown here is derived from an EMBL/GenBank/DDBJ whole genome shotgun (WGS) entry which is preliminary data.</text>
</comment>
<evidence type="ECO:0000313" key="1">
    <source>
        <dbReference type="EMBL" id="KAK3672223.1"/>
    </source>
</evidence>
<keyword evidence="2" id="KW-1185">Reference proteome</keyword>
<reference evidence="1" key="1">
    <citation type="submission" date="2023-07" db="EMBL/GenBank/DDBJ databases">
        <title>Black Yeasts Isolated from many extreme environments.</title>
        <authorList>
            <person name="Coleine C."/>
            <person name="Stajich J.E."/>
            <person name="Selbmann L."/>
        </authorList>
    </citation>
    <scope>NUCLEOTIDE SEQUENCE</scope>
    <source>
        <strain evidence="1">CCFEE 5485</strain>
    </source>
</reference>
<dbReference type="AlphaFoldDB" id="A0AAE0TRZ0"/>
<proteinExistence type="predicted"/>
<dbReference type="PANTHER" id="PTHR35043">
    <property type="entry name" value="TRANSCRIPTION FACTOR DOMAIN-CONTAINING PROTEIN"/>
    <property type="match status" value="1"/>
</dbReference>
<evidence type="ECO:0000313" key="2">
    <source>
        <dbReference type="Proteomes" id="UP001274830"/>
    </source>
</evidence>
<organism evidence="1 2">
    <name type="scientific">Recurvomyces mirabilis</name>
    <dbReference type="NCBI Taxonomy" id="574656"/>
    <lineage>
        <taxon>Eukaryota</taxon>
        <taxon>Fungi</taxon>
        <taxon>Dikarya</taxon>
        <taxon>Ascomycota</taxon>
        <taxon>Pezizomycotina</taxon>
        <taxon>Dothideomycetes</taxon>
        <taxon>Dothideomycetidae</taxon>
        <taxon>Mycosphaerellales</taxon>
        <taxon>Teratosphaeriaceae</taxon>
        <taxon>Recurvomyces</taxon>
    </lineage>
</organism>
<sequence>MTSPAVTVRAHGDHNSTQLVGWTLESPGRGTLSLAFTCLATTALCTWVCIHPRIDQRERFRLPHKIVLFIKAFIAPELITVEAAQEWTQARRIVRQVRDMLGDDFQYIHAFYIGMFGIRYRTDCGTKILWPNQFIWLVEQGLFDWQDRQAWGLIRDTIKDKSNADATAKLFALLQSVWFVAQSIMREAHNLPLAPLESMTLGYIPLSVVTYIYWWLKPKNIETPSEIDLPHMTIEQRAEFDSMIITSSFDNEGKKEQQSLWQIWYLTPRIFELEVKEKAAQKALTEYNEKRIAYLRHESSCLHKGCKECKRLRPGTIKPKHEVVLSHWDPELYHSKLWPVTCLFGISFGALHLVSWNTTFPTAIEAWLWRGAAITSMVSMLLFMQFEKVVVRWSDPLMLVKICSPLLYLASRVVMLGGAIAAFRASDPRLYDTYVASTYWVHLI</sequence>
<dbReference type="PANTHER" id="PTHR35043:SF7">
    <property type="entry name" value="TRANSCRIPTION FACTOR DOMAIN-CONTAINING PROTEIN"/>
    <property type="match status" value="1"/>
</dbReference>
<protein>
    <submittedName>
        <fullName evidence="1">Uncharacterized protein</fullName>
    </submittedName>
</protein>
<dbReference type="Proteomes" id="UP001274830">
    <property type="component" value="Unassembled WGS sequence"/>
</dbReference>
<dbReference type="EMBL" id="JAUTXT010000035">
    <property type="protein sequence ID" value="KAK3672223.1"/>
    <property type="molecule type" value="Genomic_DNA"/>
</dbReference>
<accession>A0AAE0TRZ0</accession>
<gene>
    <name evidence="1" type="ORF">LTR78_007976</name>
</gene>
<name>A0AAE0TRZ0_9PEZI</name>